<dbReference type="InterPro" id="IPR011009">
    <property type="entry name" value="Kinase-like_dom_sf"/>
</dbReference>
<name>A0A397T4U3_9GLOM</name>
<dbReference type="EMBL" id="QKYT01000138">
    <property type="protein sequence ID" value="RIA91936.1"/>
    <property type="molecule type" value="Genomic_DNA"/>
</dbReference>
<dbReference type="STRING" id="658196.A0A397T4U3"/>
<dbReference type="AlphaFoldDB" id="A0A397T4U3"/>
<protein>
    <submittedName>
        <fullName evidence="2">Kinase-like domain-containing protein</fullName>
    </submittedName>
</protein>
<dbReference type="InterPro" id="IPR001245">
    <property type="entry name" value="Ser-Thr/Tyr_kinase_cat_dom"/>
</dbReference>
<dbReference type="PROSITE" id="PS50011">
    <property type="entry name" value="PROTEIN_KINASE_DOM"/>
    <property type="match status" value="1"/>
</dbReference>
<dbReference type="OrthoDB" id="538607at2759"/>
<gene>
    <name evidence="2" type="ORF">C1645_736705</name>
</gene>
<keyword evidence="2" id="KW-0418">Kinase</keyword>
<keyword evidence="3" id="KW-1185">Reference proteome</keyword>
<comment type="caution">
    <text evidence="2">The sequence shown here is derived from an EMBL/GenBank/DDBJ whole genome shotgun (WGS) entry which is preliminary data.</text>
</comment>
<dbReference type="InterPro" id="IPR051681">
    <property type="entry name" value="Ser/Thr_Kinases-Pseudokinases"/>
</dbReference>
<accession>A0A397T4U3</accession>
<keyword evidence="2" id="KW-0808">Transferase</keyword>
<dbReference type="GO" id="GO:0005524">
    <property type="term" value="F:ATP binding"/>
    <property type="evidence" value="ECO:0007669"/>
    <property type="project" value="InterPro"/>
</dbReference>
<dbReference type="GO" id="GO:0004674">
    <property type="term" value="F:protein serine/threonine kinase activity"/>
    <property type="evidence" value="ECO:0007669"/>
    <property type="project" value="TreeGrafter"/>
</dbReference>
<feature type="domain" description="Protein kinase" evidence="1">
    <location>
        <begin position="1"/>
        <end position="184"/>
    </location>
</feature>
<proteinExistence type="predicted"/>
<dbReference type="PANTHER" id="PTHR44329">
    <property type="entry name" value="SERINE/THREONINE-PROTEIN KINASE TNNI3K-RELATED"/>
    <property type="match status" value="1"/>
</dbReference>
<evidence type="ECO:0000313" key="3">
    <source>
        <dbReference type="Proteomes" id="UP000265703"/>
    </source>
</evidence>
<evidence type="ECO:0000313" key="2">
    <source>
        <dbReference type="EMBL" id="RIA91936.1"/>
    </source>
</evidence>
<dbReference type="Proteomes" id="UP000265703">
    <property type="component" value="Unassembled WGS sequence"/>
</dbReference>
<dbReference type="InterPro" id="IPR000719">
    <property type="entry name" value="Prot_kinase_dom"/>
</dbReference>
<dbReference type="Pfam" id="PF07714">
    <property type="entry name" value="PK_Tyr_Ser-Thr"/>
    <property type="match status" value="1"/>
</dbReference>
<reference evidence="2 3" key="1">
    <citation type="submission" date="2018-06" db="EMBL/GenBank/DDBJ databases">
        <title>Comparative genomics reveals the genomic features of Rhizophagus irregularis, R. cerebriforme, R. diaphanum and Gigaspora rosea, and their symbiotic lifestyle signature.</title>
        <authorList>
            <person name="Morin E."/>
            <person name="San Clemente H."/>
            <person name="Chen E.C.H."/>
            <person name="De La Providencia I."/>
            <person name="Hainaut M."/>
            <person name="Kuo A."/>
            <person name="Kohler A."/>
            <person name="Murat C."/>
            <person name="Tang N."/>
            <person name="Roy S."/>
            <person name="Loubradou J."/>
            <person name="Henrissat B."/>
            <person name="Grigoriev I.V."/>
            <person name="Corradi N."/>
            <person name="Roux C."/>
            <person name="Martin F.M."/>
        </authorList>
    </citation>
    <scope>NUCLEOTIDE SEQUENCE [LARGE SCALE GENOMIC DNA]</scope>
    <source>
        <strain evidence="2 3">DAOM 227022</strain>
    </source>
</reference>
<dbReference type="Gene3D" id="1.10.510.10">
    <property type="entry name" value="Transferase(Phosphotransferase) domain 1"/>
    <property type="match status" value="1"/>
</dbReference>
<dbReference type="SUPFAM" id="SSF56112">
    <property type="entry name" value="Protein kinase-like (PK-like)"/>
    <property type="match status" value="1"/>
</dbReference>
<organism evidence="2 3">
    <name type="scientific">Glomus cerebriforme</name>
    <dbReference type="NCBI Taxonomy" id="658196"/>
    <lineage>
        <taxon>Eukaryota</taxon>
        <taxon>Fungi</taxon>
        <taxon>Fungi incertae sedis</taxon>
        <taxon>Mucoromycota</taxon>
        <taxon>Glomeromycotina</taxon>
        <taxon>Glomeromycetes</taxon>
        <taxon>Glomerales</taxon>
        <taxon>Glomeraceae</taxon>
        <taxon>Glomus</taxon>
    </lineage>
</organism>
<sequence length="290" mass="33978">MILDYASGGSFNDWMNNNYKKCDWNEKLLLLADICEGLEGIHQKQMVHRDFHTGNILFKFQDERDIFISDMGLCGEVDNIDKAKIYGIMPYIAPEVLKGNPYTDAADIYSFGMIMYFVATGKQPFANRAHDYYLAMDIFKGIRPEINVPEAPECYIDLMKRCWSSNQDNRPKIAEIRELINVFENSYSQGYEMLKQKHYKIEKQFKAAEEYRRMHFSSIENIVESSSHPQAIYTSRLINPLIKDSSKYEYVEEPSNYFNISKDIDFDKLANAFEELNNQNYQDEDNHLED</sequence>
<evidence type="ECO:0000259" key="1">
    <source>
        <dbReference type="PROSITE" id="PS50011"/>
    </source>
</evidence>